<keyword evidence="1" id="KW-1185">Reference proteome</keyword>
<evidence type="ECO:0000313" key="2">
    <source>
        <dbReference type="RefSeq" id="XP_026192149.1"/>
    </source>
</evidence>
<dbReference type="Proteomes" id="UP000515125">
    <property type="component" value="Unplaced"/>
</dbReference>
<protein>
    <submittedName>
        <fullName evidence="2">Uncharacterized protein LOC113147086</fullName>
    </submittedName>
</protein>
<accession>A0A6P6RXB0</accession>
<name>A0A6P6RXB0_9EIME</name>
<dbReference type="OrthoDB" id="332911at2759"/>
<dbReference type="GeneID" id="113147086"/>
<proteinExistence type="predicted"/>
<gene>
    <name evidence="2" type="primary">LOC113147086</name>
</gene>
<reference evidence="2" key="1">
    <citation type="submission" date="2025-08" db="UniProtKB">
        <authorList>
            <consortium name="RefSeq"/>
        </authorList>
    </citation>
    <scope>IDENTIFICATION</scope>
</reference>
<dbReference type="AlphaFoldDB" id="A0A6P6RXB0"/>
<organism evidence="1 2">
    <name type="scientific">Cyclospora cayetanensis</name>
    <dbReference type="NCBI Taxonomy" id="88456"/>
    <lineage>
        <taxon>Eukaryota</taxon>
        <taxon>Sar</taxon>
        <taxon>Alveolata</taxon>
        <taxon>Apicomplexa</taxon>
        <taxon>Conoidasida</taxon>
        <taxon>Coccidia</taxon>
        <taxon>Eucoccidiorida</taxon>
        <taxon>Eimeriorina</taxon>
        <taxon>Eimeriidae</taxon>
        <taxon>Cyclospora</taxon>
    </lineage>
</organism>
<dbReference type="RefSeq" id="XP_026192149.1">
    <property type="nucleotide sequence ID" value="XM_026336364.1"/>
</dbReference>
<sequence>MAARLEGVPVTEQEASDIVTIDACRVFVEGAVTAGASIGGCPSPQTQSQPPYPVLECALLNPPVYAAAASLKLPPHLLAPEVGLAFSSAAVRRHCEALLQLRCWQQPCRDSWLFSYVFAADLTKQQEEMNLAIAAAAEAKRPPAAAAAAAAAARADVAAFATVHAISWAANAAVADFAPRS</sequence>
<evidence type="ECO:0000313" key="1">
    <source>
        <dbReference type="Proteomes" id="UP000515125"/>
    </source>
</evidence>